<dbReference type="GO" id="GO:0010181">
    <property type="term" value="F:FMN binding"/>
    <property type="evidence" value="ECO:0007669"/>
    <property type="project" value="InterPro"/>
</dbReference>
<comment type="caution">
    <text evidence="7">The sequence shown here is derived from an EMBL/GenBank/DDBJ whole genome shotgun (WGS) entry which is preliminary data.</text>
</comment>
<proteinExistence type="predicted"/>
<evidence type="ECO:0000256" key="4">
    <source>
        <dbReference type="ARBA" id="ARBA00022857"/>
    </source>
</evidence>
<dbReference type="SUPFAM" id="SSF51395">
    <property type="entry name" value="FMN-linked oxidoreductases"/>
    <property type="match status" value="1"/>
</dbReference>
<dbReference type="PANTHER" id="PTHR43303">
    <property type="entry name" value="NADPH DEHYDROGENASE C23G7.10C-RELATED"/>
    <property type="match status" value="1"/>
</dbReference>
<evidence type="ECO:0000256" key="2">
    <source>
        <dbReference type="ARBA" id="ARBA00022630"/>
    </source>
</evidence>
<gene>
    <name evidence="7" type="ORF">A245_01076</name>
</gene>
<sequence>MSLLLEPYTLRQLTLRNRIAVSPMCQYSSVDGLANDWHLVHLGSRAVGGAGLVISEAMAVT</sequence>
<dbReference type="Proteomes" id="UP000018849">
    <property type="component" value="Unassembled WGS sequence"/>
</dbReference>
<dbReference type="Pfam" id="PF00724">
    <property type="entry name" value="Oxidored_FMN"/>
    <property type="match status" value="1"/>
</dbReference>
<keyword evidence="3" id="KW-0288">FMN</keyword>
<dbReference type="PANTHER" id="PTHR43303:SF4">
    <property type="entry name" value="NADPH DEHYDROGENASE C23G7.10C-RELATED"/>
    <property type="match status" value="1"/>
</dbReference>
<dbReference type="InterPro" id="IPR013785">
    <property type="entry name" value="Aldolase_TIM"/>
</dbReference>
<dbReference type="GO" id="GO:0003959">
    <property type="term" value="F:NADPH dehydrogenase activity"/>
    <property type="evidence" value="ECO:0007669"/>
    <property type="project" value="InterPro"/>
</dbReference>
<dbReference type="InterPro" id="IPR001155">
    <property type="entry name" value="OxRdtase_FMN_N"/>
</dbReference>
<dbReference type="Gene3D" id="3.20.20.70">
    <property type="entry name" value="Aldolase class I"/>
    <property type="match status" value="1"/>
</dbReference>
<name>A0A656K520_PSESF</name>
<keyword evidence="5" id="KW-0560">Oxidoreductase</keyword>
<dbReference type="GO" id="GO:0050661">
    <property type="term" value="F:NADP binding"/>
    <property type="evidence" value="ECO:0007669"/>
    <property type="project" value="InterPro"/>
</dbReference>
<keyword evidence="2" id="KW-0285">Flavoprotein</keyword>
<organism evidence="7 8">
    <name type="scientific">Pseudomonas syringae pv. actinidiae ICMP 19096</name>
    <dbReference type="NCBI Taxonomy" id="1194405"/>
    <lineage>
        <taxon>Bacteria</taxon>
        <taxon>Pseudomonadati</taxon>
        <taxon>Pseudomonadota</taxon>
        <taxon>Gammaproteobacteria</taxon>
        <taxon>Pseudomonadales</taxon>
        <taxon>Pseudomonadaceae</taxon>
        <taxon>Pseudomonas</taxon>
        <taxon>Pseudomonas syringae</taxon>
    </lineage>
</organism>
<feature type="non-terminal residue" evidence="7">
    <location>
        <position position="61"/>
    </location>
</feature>
<dbReference type="AlphaFoldDB" id="A0A656K520"/>
<dbReference type="InterPro" id="IPR044152">
    <property type="entry name" value="YqjM-like"/>
</dbReference>
<evidence type="ECO:0000256" key="3">
    <source>
        <dbReference type="ARBA" id="ARBA00022643"/>
    </source>
</evidence>
<evidence type="ECO:0000256" key="5">
    <source>
        <dbReference type="ARBA" id="ARBA00023002"/>
    </source>
</evidence>
<reference evidence="7 8" key="1">
    <citation type="journal article" date="2013" name="PLoS Pathog.">
        <title>Genomic analysis of the Kiwifruit pathogen Pseudomonas syringae pv. actinidiae provides insight into the origins of an emergent plant disease.</title>
        <authorList>
            <person name="McCann H.C."/>
            <person name="Rikkerink E.H."/>
            <person name="Bertels F."/>
            <person name="Fiers M."/>
            <person name="Lu A."/>
            <person name="Rees-George J."/>
            <person name="Andersen M.T."/>
            <person name="Gleave A.P."/>
            <person name="Haubold B."/>
            <person name="Wohlers M.W."/>
            <person name="Guttman D.S."/>
            <person name="Wang P.W."/>
            <person name="Straub C."/>
            <person name="Vanneste J.L."/>
            <person name="Rainey P.B."/>
            <person name="Templeton M.D."/>
        </authorList>
    </citation>
    <scope>NUCLEOTIDE SEQUENCE [LARGE SCALE GENOMIC DNA]</scope>
    <source>
        <strain evidence="7 8">ICMP 19096</strain>
    </source>
</reference>
<protein>
    <submittedName>
        <fullName evidence="7">NADH:flavin oxidoreductase</fullName>
    </submittedName>
</protein>
<keyword evidence="4" id="KW-0521">NADP</keyword>
<evidence type="ECO:0000259" key="6">
    <source>
        <dbReference type="Pfam" id="PF00724"/>
    </source>
</evidence>
<comment type="cofactor">
    <cofactor evidence="1">
        <name>FMN</name>
        <dbReference type="ChEBI" id="CHEBI:58210"/>
    </cofactor>
</comment>
<evidence type="ECO:0000313" key="7">
    <source>
        <dbReference type="EMBL" id="EPN69871.1"/>
    </source>
</evidence>
<feature type="domain" description="NADH:flavin oxidoreductase/NADH oxidase N-terminal" evidence="6">
    <location>
        <begin position="4"/>
        <end position="61"/>
    </location>
</feature>
<dbReference type="EMBL" id="AOKF01000077">
    <property type="protein sequence ID" value="EPN69871.1"/>
    <property type="molecule type" value="Genomic_DNA"/>
</dbReference>
<evidence type="ECO:0000256" key="1">
    <source>
        <dbReference type="ARBA" id="ARBA00001917"/>
    </source>
</evidence>
<evidence type="ECO:0000313" key="8">
    <source>
        <dbReference type="Proteomes" id="UP000018849"/>
    </source>
</evidence>
<accession>A0A656K520</accession>